<sequence>MMLYLFLAHISHQIVPYLSSTGFWKLAATTARYSGQAVGVETGIDRGLSLRRLGKRAQGMKHSQDFYKINNVFFLCNLHTNLIVLSYCLKSVSY</sequence>
<protein>
    <submittedName>
        <fullName evidence="1">Uncharacterized protein</fullName>
    </submittedName>
</protein>
<organism evidence="1 2">
    <name type="scientific">Helianthus annuus</name>
    <name type="common">Common sunflower</name>
    <dbReference type="NCBI Taxonomy" id="4232"/>
    <lineage>
        <taxon>Eukaryota</taxon>
        <taxon>Viridiplantae</taxon>
        <taxon>Streptophyta</taxon>
        <taxon>Embryophyta</taxon>
        <taxon>Tracheophyta</taxon>
        <taxon>Spermatophyta</taxon>
        <taxon>Magnoliopsida</taxon>
        <taxon>eudicotyledons</taxon>
        <taxon>Gunneridae</taxon>
        <taxon>Pentapetalae</taxon>
        <taxon>asterids</taxon>
        <taxon>campanulids</taxon>
        <taxon>Asterales</taxon>
        <taxon>Asteraceae</taxon>
        <taxon>Asteroideae</taxon>
        <taxon>Heliantheae alliance</taxon>
        <taxon>Heliantheae</taxon>
        <taxon>Helianthus</taxon>
    </lineage>
</organism>
<evidence type="ECO:0000313" key="2">
    <source>
        <dbReference type="Proteomes" id="UP000215914"/>
    </source>
</evidence>
<evidence type="ECO:0000313" key="1">
    <source>
        <dbReference type="EMBL" id="OTF96604.1"/>
    </source>
</evidence>
<reference evidence="2" key="1">
    <citation type="journal article" date="2017" name="Nature">
        <title>The sunflower genome provides insights into oil metabolism, flowering and Asterid evolution.</title>
        <authorList>
            <person name="Badouin H."/>
            <person name="Gouzy J."/>
            <person name="Grassa C.J."/>
            <person name="Murat F."/>
            <person name="Staton S.E."/>
            <person name="Cottret L."/>
            <person name="Lelandais-Briere C."/>
            <person name="Owens G.L."/>
            <person name="Carrere S."/>
            <person name="Mayjonade B."/>
            <person name="Legrand L."/>
            <person name="Gill N."/>
            <person name="Kane N.C."/>
            <person name="Bowers J.E."/>
            <person name="Hubner S."/>
            <person name="Bellec A."/>
            <person name="Berard A."/>
            <person name="Berges H."/>
            <person name="Blanchet N."/>
            <person name="Boniface M.C."/>
            <person name="Brunel D."/>
            <person name="Catrice O."/>
            <person name="Chaidir N."/>
            <person name="Claudel C."/>
            <person name="Donnadieu C."/>
            <person name="Faraut T."/>
            <person name="Fievet G."/>
            <person name="Helmstetter N."/>
            <person name="King M."/>
            <person name="Knapp S.J."/>
            <person name="Lai Z."/>
            <person name="Le Paslier M.C."/>
            <person name="Lippi Y."/>
            <person name="Lorenzon L."/>
            <person name="Mandel J.R."/>
            <person name="Marage G."/>
            <person name="Marchand G."/>
            <person name="Marquand E."/>
            <person name="Bret-Mestries E."/>
            <person name="Morien E."/>
            <person name="Nambeesan S."/>
            <person name="Nguyen T."/>
            <person name="Pegot-Espagnet P."/>
            <person name="Pouilly N."/>
            <person name="Raftis F."/>
            <person name="Sallet E."/>
            <person name="Schiex T."/>
            <person name="Thomas J."/>
            <person name="Vandecasteele C."/>
            <person name="Vares D."/>
            <person name="Vear F."/>
            <person name="Vautrin S."/>
            <person name="Crespi M."/>
            <person name="Mangin B."/>
            <person name="Burke J.M."/>
            <person name="Salse J."/>
            <person name="Munos S."/>
            <person name="Vincourt P."/>
            <person name="Rieseberg L.H."/>
            <person name="Langlade N.B."/>
        </authorList>
    </citation>
    <scope>NUCLEOTIDE SEQUENCE [LARGE SCALE GENOMIC DNA]</scope>
    <source>
        <strain evidence="2">cv. SF193</strain>
    </source>
</reference>
<dbReference type="AlphaFoldDB" id="A0A251SCL2"/>
<keyword evidence="2" id="KW-1185">Reference proteome</keyword>
<dbReference type="InParanoid" id="A0A251SCL2"/>
<accession>A0A251SCL2</accession>
<name>A0A251SCL2_HELAN</name>
<dbReference type="Proteomes" id="UP000215914">
    <property type="component" value="Chromosome 15"/>
</dbReference>
<proteinExistence type="predicted"/>
<gene>
    <name evidence="1" type="ORF">HannXRQ_Chr15g0495961</name>
</gene>
<dbReference type="EMBL" id="CM007904">
    <property type="protein sequence ID" value="OTF96604.1"/>
    <property type="molecule type" value="Genomic_DNA"/>
</dbReference>